<keyword evidence="2" id="KW-1185">Reference proteome</keyword>
<dbReference type="Pfam" id="PF26325">
    <property type="entry name" value="YhjD"/>
    <property type="match status" value="1"/>
</dbReference>
<dbReference type="EMBL" id="JACHHB010000013">
    <property type="protein sequence ID" value="MBB5174493.1"/>
    <property type="molecule type" value="Genomic_DNA"/>
</dbReference>
<comment type="caution">
    <text evidence="1">The sequence shown here is derived from an EMBL/GenBank/DDBJ whole genome shotgun (WGS) entry which is preliminary data.</text>
</comment>
<accession>A0A840QT54</accession>
<dbReference type="AlphaFoldDB" id="A0A840QT54"/>
<gene>
    <name evidence="1" type="ORF">HNQ41_002708</name>
</gene>
<dbReference type="Proteomes" id="UP000551878">
    <property type="component" value="Unassembled WGS sequence"/>
</dbReference>
<evidence type="ECO:0000313" key="1">
    <source>
        <dbReference type="EMBL" id="MBB5174493.1"/>
    </source>
</evidence>
<evidence type="ECO:0000313" key="2">
    <source>
        <dbReference type="Proteomes" id="UP000551878"/>
    </source>
</evidence>
<organism evidence="1 2">
    <name type="scientific">Texcoconibacillus texcoconensis</name>
    <dbReference type="NCBI Taxonomy" id="1095777"/>
    <lineage>
        <taxon>Bacteria</taxon>
        <taxon>Bacillati</taxon>
        <taxon>Bacillota</taxon>
        <taxon>Bacilli</taxon>
        <taxon>Bacillales</taxon>
        <taxon>Bacillaceae</taxon>
        <taxon>Texcoconibacillus</taxon>
    </lineage>
</organism>
<proteinExistence type="predicted"/>
<dbReference type="RefSeq" id="WP_184664909.1">
    <property type="nucleotide sequence ID" value="NZ_JACHHB010000013.1"/>
</dbReference>
<reference evidence="1 2" key="1">
    <citation type="submission" date="2020-08" db="EMBL/GenBank/DDBJ databases">
        <title>Genomic Encyclopedia of Type Strains, Phase IV (KMG-IV): sequencing the most valuable type-strain genomes for metagenomic binning, comparative biology and taxonomic classification.</title>
        <authorList>
            <person name="Goeker M."/>
        </authorList>
    </citation>
    <scope>NUCLEOTIDE SEQUENCE [LARGE SCALE GENOMIC DNA]</scope>
    <source>
        <strain evidence="1 2">DSM 24696</strain>
    </source>
</reference>
<protein>
    <submittedName>
        <fullName evidence="1">Uncharacterized protein</fullName>
    </submittedName>
</protein>
<name>A0A840QT54_9BACI</name>
<sequence length="127" mass="14960">MSRLSKKEEQLSETYILTELTRSVLERDLKAFQQAPVKLKQPYIALLEKTLNTISKESFKLKEQMRDLNLNVSKQQSDDTFTEYMIFCRGYVLTAKYMNTHLRNQVADYISRYFTSQDMEGNHTQSS</sequence>
<dbReference type="InterPro" id="IPR058600">
    <property type="entry name" value="YhjD-like"/>
</dbReference>